<comment type="caution">
    <text evidence="2">The sequence shown here is derived from an EMBL/GenBank/DDBJ whole genome shotgun (WGS) entry which is preliminary data.</text>
</comment>
<keyword evidence="1" id="KW-1133">Transmembrane helix</keyword>
<feature type="transmembrane region" description="Helical" evidence="1">
    <location>
        <begin position="34"/>
        <end position="52"/>
    </location>
</feature>
<evidence type="ECO:0008006" key="4">
    <source>
        <dbReference type="Google" id="ProtNLM"/>
    </source>
</evidence>
<dbReference type="AlphaFoldDB" id="A0A1G2U9U7"/>
<dbReference type="SUPFAM" id="SSF53822">
    <property type="entry name" value="Periplasmic binding protein-like I"/>
    <property type="match status" value="1"/>
</dbReference>
<dbReference type="InterPro" id="IPR028082">
    <property type="entry name" value="Peripla_BP_I"/>
</dbReference>
<dbReference type="Gene3D" id="3.40.50.2300">
    <property type="match status" value="2"/>
</dbReference>
<keyword evidence="1" id="KW-0472">Membrane</keyword>
<protein>
    <recommendedName>
        <fullName evidence="4">ABC transporter substrate-binding protein</fullName>
    </recommendedName>
</protein>
<gene>
    <name evidence="2" type="ORF">A3B16_02590</name>
</gene>
<dbReference type="Pfam" id="PF04392">
    <property type="entry name" value="ABC_sub_bind"/>
    <property type="match status" value="1"/>
</dbReference>
<accession>A0A1G2U9U7</accession>
<dbReference type="Proteomes" id="UP000177722">
    <property type="component" value="Unassembled WGS sequence"/>
</dbReference>
<keyword evidence="1" id="KW-0812">Transmembrane</keyword>
<organism evidence="2 3">
    <name type="scientific">Candidatus Zambryskibacteria bacterium RIFCSPLOWO2_01_FULL_45_43</name>
    <dbReference type="NCBI Taxonomy" id="1802762"/>
    <lineage>
        <taxon>Bacteria</taxon>
        <taxon>Candidatus Zambryskiibacteriota</taxon>
    </lineage>
</organism>
<dbReference type="PANTHER" id="PTHR35271:SF1">
    <property type="entry name" value="ABC TRANSPORTER, SUBSTRATE-BINDING LIPOPROTEIN"/>
    <property type="match status" value="1"/>
</dbReference>
<name>A0A1G2U9U7_9BACT</name>
<evidence type="ECO:0000313" key="2">
    <source>
        <dbReference type="EMBL" id="OHB05830.1"/>
    </source>
</evidence>
<evidence type="ECO:0000313" key="3">
    <source>
        <dbReference type="Proteomes" id="UP000177722"/>
    </source>
</evidence>
<sequence length="370" mass="40522">MINTQPTSLKVKVGNSAEINFPHNKEFPRGRRHFISIVILVAVMVFLGFVWVNPLATKARTIGVLRYIEELKQVETGFYQGMENLGYKDGENIRYLITPYGESPQRMQALAQELVDQDVDLIVAITNVAASGAKKATEASGRTDIPIIFAYANTPDVTGLVKSFASSGNNLTGVAVNLVELTAKKLEFLKRISPSLKRVGILDADFTDPAGKFAQNELQKVAPQFGVEIVSYKVVNDIGPKAMAEIATLTEKIKPGDVDAFFYLPGPVSNPPQNAQLVIDMTRRLKISAVFLLHSQVERGGLFAYAHDMVVVGKQTATFVDKVLRGNRPSNIPVEFPEKNTLVINLSTARAIEITIPESLLNIADIKIGQ</sequence>
<dbReference type="InterPro" id="IPR007487">
    <property type="entry name" value="ABC_transpt-TYRBP-like"/>
</dbReference>
<dbReference type="EMBL" id="MHWF01000012">
    <property type="protein sequence ID" value="OHB05830.1"/>
    <property type="molecule type" value="Genomic_DNA"/>
</dbReference>
<dbReference type="PANTHER" id="PTHR35271">
    <property type="entry name" value="ABC TRANSPORTER, SUBSTRATE-BINDING LIPOPROTEIN-RELATED"/>
    <property type="match status" value="1"/>
</dbReference>
<dbReference type="CDD" id="cd06325">
    <property type="entry name" value="PBP1_ABC_unchar_transporter"/>
    <property type="match status" value="1"/>
</dbReference>
<evidence type="ECO:0000256" key="1">
    <source>
        <dbReference type="SAM" id="Phobius"/>
    </source>
</evidence>
<proteinExistence type="predicted"/>
<reference evidence="2 3" key="1">
    <citation type="journal article" date="2016" name="Nat. Commun.">
        <title>Thousands of microbial genomes shed light on interconnected biogeochemical processes in an aquifer system.</title>
        <authorList>
            <person name="Anantharaman K."/>
            <person name="Brown C.T."/>
            <person name="Hug L.A."/>
            <person name="Sharon I."/>
            <person name="Castelle C.J."/>
            <person name="Probst A.J."/>
            <person name="Thomas B.C."/>
            <person name="Singh A."/>
            <person name="Wilkins M.J."/>
            <person name="Karaoz U."/>
            <person name="Brodie E.L."/>
            <person name="Williams K.H."/>
            <person name="Hubbard S.S."/>
            <person name="Banfield J.F."/>
        </authorList>
    </citation>
    <scope>NUCLEOTIDE SEQUENCE [LARGE SCALE GENOMIC DNA]</scope>
</reference>